<accession>I0V1J6</accession>
<keyword evidence="2" id="KW-1133">Transmembrane helix</keyword>
<name>I0V1J6_9PSEU</name>
<feature type="region of interest" description="Disordered" evidence="1">
    <location>
        <begin position="1"/>
        <end position="474"/>
    </location>
</feature>
<proteinExistence type="predicted"/>
<keyword evidence="2" id="KW-0472">Membrane</keyword>
<gene>
    <name evidence="3" type="ORF">SacxiDRAFT_1757</name>
</gene>
<dbReference type="HOGENOM" id="CLU_470007_0_0_11"/>
<evidence type="ECO:0000313" key="3">
    <source>
        <dbReference type="EMBL" id="EID53999.1"/>
    </source>
</evidence>
<dbReference type="STRING" id="882086.SacxiDRAFT_1757"/>
<dbReference type="OrthoDB" id="5173153at2"/>
<feature type="compositionally biased region" description="Acidic residues" evidence="1">
    <location>
        <begin position="384"/>
        <end position="396"/>
    </location>
</feature>
<feature type="transmembrane region" description="Helical" evidence="2">
    <location>
        <begin position="543"/>
        <end position="563"/>
    </location>
</feature>
<feature type="compositionally biased region" description="Basic and acidic residues" evidence="1">
    <location>
        <begin position="18"/>
        <end position="29"/>
    </location>
</feature>
<feature type="compositionally biased region" description="Basic and acidic residues" evidence="1">
    <location>
        <begin position="80"/>
        <end position="89"/>
    </location>
</feature>
<dbReference type="AlphaFoldDB" id="I0V1J6"/>
<keyword evidence="2" id="KW-0812">Transmembrane</keyword>
<sequence>MTRDSDGGRPQKTVAELLAEHGGKVGDTPRRRRRRAAEDDAPGARQPGLTDTAPQAIIERVRSEGPPPGAAAQSSRPKGRSPEGDEQARGRSAAPRTGPQKVPAPPRTPQGSGAYPAPGAGEGSTRQPLPPRGQARSAPAPASSAPPTQSSLPPSTAHSTGYGKPTTNGFRLPPKQQNSGANPVPPGGAPQGGGTTGGLPVPPSPQTSANPSQQTPQPDAASRMAATRRVPAPPPPPAAQEGTLAARLDGLGDVEEQEQAAAPPAPPASGPPQRSSRFALPPRRRRPPRGAPAPDPEPHTEQLPAVGVSDAEQTALSEPVRADAPPAGLASWPGHPGPAGPVPGRAERQGGPDPSVEETQVHAPATLDDDGSGEGPDTGYYVPDFDDDSDDSEDLDAATRVGALADDPLADGTYGAYGDEPYADHPDAAYDDYDGDYDDYDQDHDVEYDGSEGNGQNDRRNGDTGASGIEAGDAAEEESPAKQWLLLAGQLALGVAGGAGVWLGFNWLWGQLPAAALIAALLVTVGLVWIVRKVRKAEDTQTTVLALLVGLVVTVSPAALLLVSR</sequence>
<feature type="transmembrane region" description="Helical" evidence="2">
    <location>
        <begin position="511"/>
        <end position="531"/>
    </location>
</feature>
<protein>
    <submittedName>
        <fullName evidence="3">Uncharacterized protein</fullName>
    </submittedName>
</protein>
<feature type="compositionally biased region" description="Low complexity" evidence="1">
    <location>
        <begin position="271"/>
        <end position="281"/>
    </location>
</feature>
<dbReference type="EMBL" id="JH636049">
    <property type="protein sequence ID" value="EID53999.1"/>
    <property type="molecule type" value="Genomic_DNA"/>
</dbReference>
<evidence type="ECO:0000313" key="4">
    <source>
        <dbReference type="Proteomes" id="UP000004691"/>
    </source>
</evidence>
<dbReference type="RefSeq" id="WP_006238148.1">
    <property type="nucleotide sequence ID" value="NZ_JH636049.1"/>
</dbReference>
<feature type="compositionally biased region" description="Acidic residues" evidence="1">
    <location>
        <begin position="429"/>
        <end position="450"/>
    </location>
</feature>
<reference evidence="3 4" key="1">
    <citation type="submission" date="2012-01" db="EMBL/GenBank/DDBJ databases">
        <title>Improved High-Quality Draft sequence of Saccharomonospora xinjiangensis XJ-54.</title>
        <authorList>
            <consortium name="US DOE Joint Genome Institute"/>
            <person name="Lucas S."/>
            <person name="Han J."/>
            <person name="Lapidus A."/>
            <person name="Cheng J.-F."/>
            <person name="Goodwin L."/>
            <person name="Pitluck S."/>
            <person name="Peters L."/>
            <person name="Mikhailova N."/>
            <person name="Teshima H."/>
            <person name="Detter J.C."/>
            <person name="Han C."/>
            <person name="Tapia R."/>
            <person name="Land M."/>
            <person name="Hauser L."/>
            <person name="Kyrpides N."/>
            <person name="Ivanova N."/>
            <person name="Pagani I."/>
            <person name="Brambilla E.-M."/>
            <person name="Klenk H.-P."/>
            <person name="Woyke T."/>
        </authorList>
    </citation>
    <scope>NUCLEOTIDE SEQUENCE [LARGE SCALE GENOMIC DNA]</scope>
    <source>
        <strain evidence="3 4">XJ-54</strain>
    </source>
</reference>
<feature type="compositionally biased region" description="Polar residues" evidence="1">
    <location>
        <begin position="206"/>
        <end position="217"/>
    </location>
</feature>
<dbReference type="Proteomes" id="UP000004691">
    <property type="component" value="Unassembled WGS sequence"/>
</dbReference>
<feature type="compositionally biased region" description="Low complexity" evidence="1">
    <location>
        <begin position="132"/>
        <end position="157"/>
    </location>
</feature>
<evidence type="ECO:0000256" key="2">
    <source>
        <dbReference type="SAM" id="Phobius"/>
    </source>
</evidence>
<evidence type="ECO:0000256" key="1">
    <source>
        <dbReference type="SAM" id="MobiDB-lite"/>
    </source>
</evidence>
<organism evidence="3 4">
    <name type="scientific">Saccharomonospora xinjiangensis XJ-54</name>
    <dbReference type="NCBI Taxonomy" id="882086"/>
    <lineage>
        <taxon>Bacteria</taxon>
        <taxon>Bacillati</taxon>
        <taxon>Actinomycetota</taxon>
        <taxon>Actinomycetes</taxon>
        <taxon>Pseudonocardiales</taxon>
        <taxon>Pseudonocardiaceae</taxon>
        <taxon>Saccharomonospora</taxon>
    </lineage>
</organism>
<dbReference type="eggNOG" id="ENOG50348T2">
    <property type="taxonomic scope" value="Bacteria"/>
</dbReference>
<keyword evidence="4" id="KW-1185">Reference proteome</keyword>